<dbReference type="InterPro" id="IPR046478">
    <property type="entry name" value="DUF6799"/>
</dbReference>
<evidence type="ECO:0000256" key="1">
    <source>
        <dbReference type="SAM" id="MobiDB-lite"/>
    </source>
</evidence>
<keyword evidence="5" id="KW-1185">Reference proteome</keyword>
<organism evidence="4 5">
    <name type="scientific">Hymenobacter polaris</name>
    <dbReference type="NCBI Taxonomy" id="2682546"/>
    <lineage>
        <taxon>Bacteria</taxon>
        <taxon>Pseudomonadati</taxon>
        <taxon>Bacteroidota</taxon>
        <taxon>Cytophagia</taxon>
        <taxon>Cytophagales</taxon>
        <taxon>Hymenobacteraceae</taxon>
        <taxon>Hymenobacter</taxon>
    </lineage>
</organism>
<sequence length="203" mass="21341">MKLLAQTLLLGGALLAARASYAQTTASTTTPAAPGAAAPATTAAAPAATPARPGMRPPLAPRRVVAPPRRGGVAPVRAKTSGVMAKDGVTLTGGRVYYTELGLTAPITEDKKFINGTTVSPTGLITSASGATTQLGEGDYASLSGRITTKREMIEADSVRKLDDYDRKHPGKRKELEKAREKAEKEKEKADKEKAKMEAKRKK</sequence>
<evidence type="ECO:0000313" key="4">
    <source>
        <dbReference type="EMBL" id="NML67192.1"/>
    </source>
</evidence>
<proteinExistence type="predicted"/>
<dbReference type="RefSeq" id="WP_169532874.1">
    <property type="nucleotide sequence ID" value="NZ_JABBGH010000003.1"/>
</dbReference>
<feature type="signal peptide" evidence="2">
    <location>
        <begin position="1"/>
        <end position="22"/>
    </location>
</feature>
<evidence type="ECO:0000256" key="2">
    <source>
        <dbReference type="SAM" id="SignalP"/>
    </source>
</evidence>
<keyword evidence="2" id="KW-0732">Signal</keyword>
<dbReference type="Proteomes" id="UP000559626">
    <property type="component" value="Unassembled WGS sequence"/>
</dbReference>
<accession>A0A7Y0AH22</accession>
<dbReference type="AlphaFoldDB" id="A0A7Y0AH22"/>
<evidence type="ECO:0000259" key="3">
    <source>
        <dbReference type="Pfam" id="PF20606"/>
    </source>
</evidence>
<dbReference type="EMBL" id="JABBGH010000003">
    <property type="protein sequence ID" value="NML67192.1"/>
    <property type="molecule type" value="Genomic_DNA"/>
</dbReference>
<feature type="compositionally biased region" description="Low complexity" evidence="1">
    <location>
        <begin position="28"/>
        <end position="54"/>
    </location>
</feature>
<reference evidence="4 5" key="1">
    <citation type="submission" date="2020-04" db="EMBL/GenBank/DDBJ databases">
        <title>Hymenobacter polaris sp. nov., isolated from Arctic soil.</title>
        <authorList>
            <person name="Dahal R.H."/>
        </authorList>
    </citation>
    <scope>NUCLEOTIDE SEQUENCE [LARGE SCALE GENOMIC DNA]</scope>
    <source>
        <strain evidence="4 5">RP-2-7</strain>
    </source>
</reference>
<feature type="region of interest" description="Disordered" evidence="1">
    <location>
        <begin position="28"/>
        <end position="75"/>
    </location>
</feature>
<gene>
    <name evidence="4" type="ORF">HHL22_18460</name>
</gene>
<feature type="compositionally biased region" description="Low complexity" evidence="1">
    <location>
        <begin position="61"/>
        <end position="75"/>
    </location>
</feature>
<comment type="caution">
    <text evidence="4">The sequence shown here is derived from an EMBL/GenBank/DDBJ whole genome shotgun (WGS) entry which is preliminary data.</text>
</comment>
<protein>
    <recommendedName>
        <fullName evidence="3">DUF6799 domain-containing protein</fullName>
    </recommendedName>
</protein>
<name>A0A7Y0AH22_9BACT</name>
<feature type="domain" description="DUF6799" evidence="3">
    <location>
        <begin position="86"/>
        <end position="147"/>
    </location>
</feature>
<feature type="region of interest" description="Disordered" evidence="1">
    <location>
        <begin position="161"/>
        <end position="203"/>
    </location>
</feature>
<evidence type="ECO:0000313" key="5">
    <source>
        <dbReference type="Proteomes" id="UP000559626"/>
    </source>
</evidence>
<feature type="chain" id="PRO_5030660408" description="DUF6799 domain-containing protein" evidence="2">
    <location>
        <begin position="23"/>
        <end position="203"/>
    </location>
</feature>
<dbReference type="Pfam" id="PF20606">
    <property type="entry name" value="DUF6799"/>
    <property type="match status" value="1"/>
</dbReference>